<dbReference type="eggNOG" id="COG2931">
    <property type="taxonomic scope" value="Bacteria"/>
</dbReference>
<organism evidence="1 2">
    <name type="scientific">Fibrisoma limi BUZ 3</name>
    <dbReference type="NCBI Taxonomy" id="1185876"/>
    <lineage>
        <taxon>Bacteria</taxon>
        <taxon>Pseudomonadati</taxon>
        <taxon>Bacteroidota</taxon>
        <taxon>Cytophagia</taxon>
        <taxon>Cytophagales</taxon>
        <taxon>Spirosomataceae</taxon>
        <taxon>Fibrisoma</taxon>
    </lineage>
</organism>
<evidence type="ECO:0000313" key="2">
    <source>
        <dbReference type="Proteomes" id="UP000009309"/>
    </source>
</evidence>
<proteinExistence type="predicted"/>
<dbReference type="Proteomes" id="UP000009309">
    <property type="component" value="Unassembled WGS sequence"/>
</dbReference>
<dbReference type="STRING" id="1185876.BN8_01697"/>
<sequence>MVQNYHWLAGRISGDLHRNSSITKNNSTMKVNTVVNWTIGLVCTVLVSACNDDEDEPVAPIPTPTINFTQVSGSGDITAKLTEFRTLLGDPLNTTLNQTAGRREINWDGVPANLTNVDTYPGDFFNSTDPAVGAGRKRGAVFTTPGTGFRISDNDFTDIVADYGNQFNAFSPARTFVAVGSNQTDVTFRLPGTNTPATVKGFGAIFSDVDNANSTTLEFFEGDKSLGTFKAPVRNDVNGFSFVGVKFPDNRVSKVVIKSGNVPLSSRFADGSQYDLVIMDDFLYDEPTASN</sequence>
<accession>I2GFK4</accession>
<comment type="caution">
    <text evidence="1">The sequence shown here is derived from an EMBL/GenBank/DDBJ whole genome shotgun (WGS) entry which is preliminary data.</text>
</comment>
<dbReference type="EMBL" id="CAIT01000005">
    <property type="protein sequence ID" value="CCH52679.1"/>
    <property type="molecule type" value="Genomic_DNA"/>
</dbReference>
<name>I2GFK4_9BACT</name>
<gene>
    <name evidence="1" type="ORF">BN8_01697</name>
</gene>
<protein>
    <submittedName>
        <fullName evidence="1">Uncharacterized protein</fullName>
    </submittedName>
</protein>
<reference evidence="1 2" key="1">
    <citation type="journal article" date="2012" name="J. Bacteriol.">
        <title>Genome Sequence of the Filamentous Bacterium Fibrisoma limi BUZ 3T.</title>
        <authorList>
            <person name="Filippini M."/>
            <person name="Qi W."/>
            <person name="Jaenicke S."/>
            <person name="Goesmann A."/>
            <person name="Smits T.H."/>
            <person name="Bagheri H.C."/>
        </authorList>
    </citation>
    <scope>NUCLEOTIDE SEQUENCE [LARGE SCALE GENOMIC DNA]</scope>
    <source>
        <strain evidence="2">BUZ 3T</strain>
    </source>
</reference>
<evidence type="ECO:0000313" key="1">
    <source>
        <dbReference type="EMBL" id="CCH52679.1"/>
    </source>
</evidence>
<keyword evidence="2" id="KW-1185">Reference proteome</keyword>
<dbReference type="AlphaFoldDB" id="I2GFK4"/>